<feature type="domain" description="Helicase ATP-binding" evidence="10">
    <location>
        <begin position="64"/>
        <end position="248"/>
    </location>
</feature>
<dbReference type="InterPro" id="IPR044742">
    <property type="entry name" value="DEAD/DEAH_RhlB"/>
</dbReference>
<organism evidence="12 13">
    <name type="scientific">Mitosporidium daphniae</name>
    <dbReference type="NCBI Taxonomy" id="1485682"/>
    <lineage>
        <taxon>Eukaryota</taxon>
        <taxon>Fungi</taxon>
        <taxon>Fungi incertae sedis</taxon>
        <taxon>Microsporidia</taxon>
        <taxon>Mitosporidium</taxon>
    </lineage>
</organism>
<dbReference type="PANTHER" id="PTHR47959:SF1">
    <property type="entry name" value="ATP-DEPENDENT RNA HELICASE DBPA"/>
    <property type="match status" value="1"/>
</dbReference>
<dbReference type="PROSITE" id="PS51192">
    <property type="entry name" value="HELICASE_ATP_BIND_1"/>
    <property type="match status" value="1"/>
</dbReference>
<dbReference type="SMART" id="SM00487">
    <property type="entry name" value="DEXDc"/>
    <property type="match status" value="1"/>
</dbReference>
<dbReference type="OrthoDB" id="7396459at2759"/>
<dbReference type="GeneID" id="25260785"/>
<proteinExistence type="inferred from homology"/>
<accession>A0A098VMR9</accession>
<keyword evidence="7" id="KW-0694">RNA-binding</keyword>
<comment type="similarity">
    <text evidence="1">Belongs to the DEAD box helicase family. DDX21/DDX50 subfamily.</text>
</comment>
<evidence type="ECO:0000256" key="5">
    <source>
        <dbReference type="ARBA" id="ARBA00022806"/>
    </source>
</evidence>
<comment type="catalytic activity">
    <reaction evidence="8">
        <text>ATP + H2O = ADP + phosphate + H(+)</text>
        <dbReference type="Rhea" id="RHEA:13065"/>
        <dbReference type="ChEBI" id="CHEBI:15377"/>
        <dbReference type="ChEBI" id="CHEBI:15378"/>
        <dbReference type="ChEBI" id="CHEBI:30616"/>
        <dbReference type="ChEBI" id="CHEBI:43474"/>
        <dbReference type="ChEBI" id="CHEBI:456216"/>
        <dbReference type="EC" id="3.6.4.13"/>
    </reaction>
</comment>
<dbReference type="Pfam" id="PF08152">
    <property type="entry name" value="GUCT"/>
    <property type="match status" value="1"/>
</dbReference>
<reference evidence="12 13" key="1">
    <citation type="submission" date="2014-04" db="EMBL/GenBank/DDBJ databases">
        <title>A new species of microsporidia sheds light on the evolution of extreme parasitism.</title>
        <authorList>
            <person name="Haag K.L."/>
            <person name="James T.Y."/>
            <person name="Larsson R."/>
            <person name="Schaer T.M."/>
            <person name="Refardt D."/>
            <person name="Pombert J.-F."/>
            <person name="Ebert D."/>
        </authorList>
    </citation>
    <scope>NUCLEOTIDE SEQUENCE [LARGE SCALE GENOMIC DNA]</scope>
    <source>
        <strain evidence="12 13">UGP3</strain>
        <tissue evidence="12">Spores</tissue>
    </source>
</reference>
<dbReference type="InterPro" id="IPR001650">
    <property type="entry name" value="Helicase_C-like"/>
</dbReference>
<evidence type="ECO:0000256" key="1">
    <source>
        <dbReference type="ARBA" id="ARBA00006517"/>
    </source>
</evidence>
<name>A0A098VMR9_9MICR</name>
<dbReference type="InterPro" id="IPR050079">
    <property type="entry name" value="DEAD_box_RNA_helicase"/>
</dbReference>
<keyword evidence="13" id="KW-1185">Reference proteome</keyword>
<gene>
    <name evidence="12" type="ORF">DI09_76p70</name>
</gene>
<dbReference type="GO" id="GO:0005829">
    <property type="term" value="C:cytosol"/>
    <property type="evidence" value="ECO:0007669"/>
    <property type="project" value="TreeGrafter"/>
</dbReference>
<dbReference type="InterPro" id="IPR014001">
    <property type="entry name" value="Helicase_ATP-bd"/>
</dbReference>
<dbReference type="InterPro" id="IPR027417">
    <property type="entry name" value="P-loop_NTPase"/>
</dbReference>
<dbReference type="GO" id="GO:0003724">
    <property type="term" value="F:RNA helicase activity"/>
    <property type="evidence" value="ECO:0007669"/>
    <property type="project" value="UniProtKB-EC"/>
</dbReference>
<evidence type="ECO:0000313" key="13">
    <source>
        <dbReference type="Proteomes" id="UP000029725"/>
    </source>
</evidence>
<evidence type="ECO:0000256" key="8">
    <source>
        <dbReference type="ARBA" id="ARBA00047984"/>
    </source>
</evidence>
<feature type="compositionally biased region" description="Polar residues" evidence="9">
    <location>
        <begin position="653"/>
        <end position="662"/>
    </location>
</feature>
<evidence type="ECO:0000313" key="12">
    <source>
        <dbReference type="EMBL" id="KGG50333.1"/>
    </source>
</evidence>
<dbReference type="Pfam" id="PF00270">
    <property type="entry name" value="DEAD"/>
    <property type="match status" value="1"/>
</dbReference>
<dbReference type="InterPro" id="IPR012562">
    <property type="entry name" value="GUCT"/>
</dbReference>
<protein>
    <recommendedName>
        <fullName evidence="2">RNA helicase</fullName>
        <ecNumber evidence="2">3.6.4.13</ecNumber>
    </recommendedName>
</protein>
<feature type="region of interest" description="Disordered" evidence="9">
    <location>
        <begin position="603"/>
        <end position="688"/>
    </location>
</feature>
<dbReference type="Proteomes" id="UP000029725">
    <property type="component" value="Unassembled WGS sequence"/>
</dbReference>
<evidence type="ECO:0000259" key="10">
    <source>
        <dbReference type="PROSITE" id="PS51192"/>
    </source>
</evidence>
<dbReference type="VEuPathDB" id="MicrosporidiaDB:DI09_76p70"/>
<dbReference type="GO" id="GO:0005524">
    <property type="term" value="F:ATP binding"/>
    <property type="evidence" value="ECO:0007669"/>
    <property type="project" value="UniProtKB-KW"/>
</dbReference>
<dbReference type="CDD" id="cd18787">
    <property type="entry name" value="SF2_C_DEAD"/>
    <property type="match status" value="1"/>
</dbReference>
<dbReference type="RefSeq" id="XP_013236774.1">
    <property type="nucleotide sequence ID" value="XM_013381320.1"/>
</dbReference>
<dbReference type="HOGENOM" id="CLU_003041_20_0_1"/>
<dbReference type="CDD" id="cd00268">
    <property type="entry name" value="DEADc"/>
    <property type="match status" value="1"/>
</dbReference>
<keyword evidence="4" id="KW-0378">Hydrolase</keyword>
<evidence type="ECO:0000259" key="11">
    <source>
        <dbReference type="PROSITE" id="PS51194"/>
    </source>
</evidence>
<dbReference type="InterPro" id="IPR011545">
    <property type="entry name" value="DEAD/DEAH_box_helicase_dom"/>
</dbReference>
<keyword evidence="3" id="KW-0547">Nucleotide-binding</keyword>
<feature type="compositionally biased region" description="Polar residues" evidence="9">
    <location>
        <begin position="603"/>
        <end position="618"/>
    </location>
</feature>
<dbReference type="Pfam" id="PF00271">
    <property type="entry name" value="Helicase_C"/>
    <property type="match status" value="1"/>
</dbReference>
<dbReference type="PROSITE" id="PS51194">
    <property type="entry name" value="HELICASE_CTER"/>
    <property type="match status" value="1"/>
</dbReference>
<dbReference type="EMBL" id="JMKJ01000586">
    <property type="protein sequence ID" value="KGG50333.1"/>
    <property type="molecule type" value="Genomic_DNA"/>
</dbReference>
<comment type="caution">
    <text evidence="12">The sequence shown here is derived from an EMBL/GenBank/DDBJ whole genome shotgun (WGS) entry which is preliminary data.</text>
</comment>
<dbReference type="Gene3D" id="3.40.50.300">
    <property type="entry name" value="P-loop containing nucleotide triphosphate hydrolases"/>
    <property type="match status" value="2"/>
</dbReference>
<dbReference type="PANTHER" id="PTHR47959">
    <property type="entry name" value="ATP-DEPENDENT RNA HELICASE RHLE-RELATED"/>
    <property type="match status" value="1"/>
</dbReference>
<dbReference type="SMART" id="SM00490">
    <property type="entry name" value="HELICc"/>
    <property type="match status" value="1"/>
</dbReference>
<dbReference type="SUPFAM" id="SSF52540">
    <property type="entry name" value="P-loop containing nucleoside triphosphate hydrolases"/>
    <property type="match status" value="1"/>
</dbReference>
<dbReference type="AlphaFoldDB" id="A0A098VMR9"/>
<evidence type="ECO:0000256" key="2">
    <source>
        <dbReference type="ARBA" id="ARBA00012552"/>
    </source>
</evidence>
<keyword evidence="5 12" id="KW-0347">Helicase</keyword>
<keyword evidence="6" id="KW-0067">ATP-binding</keyword>
<dbReference type="GO" id="GO:0016787">
    <property type="term" value="F:hydrolase activity"/>
    <property type="evidence" value="ECO:0007669"/>
    <property type="project" value="UniProtKB-KW"/>
</dbReference>
<evidence type="ECO:0000256" key="7">
    <source>
        <dbReference type="ARBA" id="ARBA00022884"/>
    </source>
</evidence>
<dbReference type="EC" id="3.6.4.13" evidence="2"/>
<dbReference type="GO" id="GO:0003723">
    <property type="term" value="F:RNA binding"/>
    <property type="evidence" value="ECO:0007669"/>
    <property type="project" value="UniProtKB-KW"/>
</dbReference>
<feature type="domain" description="Helicase C-terminal" evidence="11">
    <location>
        <begin position="263"/>
        <end position="443"/>
    </location>
</feature>
<evidence type="ECO:0000256" key="9">
    <source>
        <dbReference type="SAM" id="MobiDB-lite"/>
    </source>
</evidence>
<evidence type="ECO:0000256" key="6">
    <source>
        <dbReference type="ARBA" id="ARBA00022840"/>
    </source>
</evidence>
<sequence>MHFSSLAIASAGLPLKHGLPYKYIDPTSSLSETSVEAFEMPAESRANFLKKGIKNLFPIQASVWAEILDGSDVLARARTGTGKTLAFALPIISKIAAEKQDRKTGRSKPKALIIAPTRELATQISLAVKEFSPHSVYSCVCYGGININPQLEILSRGVDIVIGTPGRLLDLYERGALQLGDLDFIVLDEADFMLDLGFKASLESILSNVQSGVSSSGNQFPQMLLFSATVPEWVTSTAKSYFKRPHKIYVDAVGETTIRTSENIRQVALAYRGEDLVPFVTEVLTTFCPSSSVVPMKALIFCDTKRQVSHLASGLFSGYTGNIRPICGALHGDLSQNQRNDTLDDFKTGRVNVLVATDVAARGLDIADVDVVIQLNPPPMVETFIHRSGRTARAGKGGVNVLIYNPEENLSDLAEIEKIAGFKFSRQALAVGRSLVIKDKDTFSQIIKGVSVEEKNSMSAVVAGFLESNPASQKDAILSLAALLHRSFPASFKINRSALTGEKGYITLQYSPKRALNNVEELVSSLEAAISVPKILSQISLRKLSADRKSLLFDVPLEIGKNILIQNELPEVGENGEIFAVHQIPELSNDRISNSRATVSYGSMRNTSRGAGFSSPNYNRGGANYRNDFGRDRFSNSRFTDSRQGIRRGESIGYQNQSNGQREATDYQYRGTDQRKKSTTWDIDDDLI</sequence>
<evidence type="ECO:0000256" key="4">
    <source>
        <dbReference type="ARBA" id="ARBA00022801"/>
    </source>
</evidence>
<evidence type="ECO:0000256" key="3">
    <source>
        <dbReference type="ARBA" id="ARBA00022741"/>
    </source>
</evidence>